<evidence type="ECO:0008006" key="4">
    <source>
        <dbReference type="Google" id="ProtNLM"/>
    </source>
</evidence>
<feature type="signal peptide" evidence="1">
    <location>
        <begin position="1"/>
        <end position="25"/>
    </location>
</feature>
<dbReference type="STRING" id="596315.HMPREF0634_0678"/>
<dbReference type="GeneID" id="84800687"/>
<sequence>MNTKLIKITIFLLLVATTIFLGACAHTKEDNEKIIKYLDKRFGKDAYTIKQDKYHPRWFVTLKKYPDIRIYYTVSRNPLSMSSPTISTDFNNLFGERAVADYKKANILAGDKLSYDSSINFVYYTRVKSLEDLRASYDRLMDFVNFVREKYPIIIEEDFFEVRMDIDGIKLKGLADDDSMIYQDICQVKKGELEVRSYQEIYNELSPKIKTHPDNPEGFTLHADIGRSFILGSDTLEDCLYKNLVLKNARAEDLKSIVLQSGELSPTYTFKSDSQYEFTSIDIQAKNMTDSPCSLLDATIVKATIDGGKNIFIDPKWIDLIDDQRREWKNPYEVLKISPPRTEEEKSEGVRYKNIKILFVKKKYFNDIGRVVLTYQK</sequence>
<accession>E0E351</accession>
<dbReference type="RefSeq" id="WP_007789569.1">
    <property type="nucleotide sequence ID" value="NZ_ADGQ01000054.1"/>
</dbReference>
<protein>
    <recommendedName>
        <fullName evidence="4">Lipoprotein</fullName>
    </recommendedName>
</protein>
<feature type="chain" id="PRO_5003133832" description="Lipoprotein" evidence="1">
    <location>
        <begin position="26"/>
        <end position="377"/>
    </location>
</feature>
<gene>
    <name evidence="2" type="ORF">HMPREF0634_0678</name>
</gene>
<evidence type="ECO:0000313" key="2">
    <source>
        <dbReference type="EMBL" id="EFM64669.1"/>
    </source>
</evidence>
<dbReference type="AlphaFoldDB" id="E0E351"/>
<proteinExistence type="predicted"/>
<evidence type="ECO:0000313" key="3">
    <source>
        <dbReference type="Proteomes" id="UP000003244"/>
    </source>
</evidence>
<organism evidence="2 3">
    <name type="scientific">Peptostreptococcus stomatis DSM 17678</name>
    <dbReference type="NCBI Taxonomy" id="596315"/>
    <lineage>
        <taxon>Bacteria</taxon>
        <taxon>Bacillati</taxon>
        <taxon>Bacillota</taxon>
        <taxon>Clostridia</taxon>
        <taxon>Peptostreptococcales</taxon>
        <taxon>Peptostreptococcaceae</taxon>
        <taxon>Peptostreptococcus</taxon>
    </lineage>
</organism>
<name>E0E351_9FIRM</name>
<keyword evidence="1" id="KW-0732">Signal</keyword>
<keyword evidence="3" id="KW-1185">Reference proteome</keyword>
<dbReference type="Proteomes" id="UP000003244">
    <property type="component" value="Unassembled WGS sequence"/>
</dbReference>
<dbReference type="OrthoDB" id="362659at2"/>
<dbReference type="EMBL" id="ADGQ01000054">
    <property type="protein sequence ID" value="EFM64669.1"/>
    <property type="molecule type" value="Genomic_DNA"/>
</dbReference>
<dbReference type="PROSITE" id="PS51257">
    <property type="entry name" value="PROKAR_LIPOPROTEIN"/>
    <property type="match status" value="1"/>
</dbReference>
<evidence type="ECO:0000256" key="1">
    <source>
        <dbReference type="SAM" id="SignalP"/>
    </source>
</evidence>
<comment type="caution">
    <text evidence="2">The sequence shown here is derived from an EMBL/GenBank/DDBJ whole genome shotgun (WGS) entry which is preliminary data.</text>
</comment>
<reference evidence="2 3" key="1">
    <citation type="submission" date="2010-08" db="EMBL/GenBank/DDBJ databases">
        <authorList>
            <person name="Harkins D.M."/>
            <person name="Madupu R."/>
            <person name="Durkin A.S."/>
            <person name="Torralba M."/>
            <person name="Methe B."/>
            <person name="Sutton G.G."/>
            <person name="Nelson K.E."/>
        </authorList>
    </citation>
    <scope>NUCLEOTIDE SEQUENCE [LARGE SCALE GENOMIC DNA]</scope>
    <source>
        <strain evidence="2 3">DSM 17678</strain>
    </source>
</reference>
<dbReference type="eggNOG" id="ENOG502Z7K1">
    <property type="taxonomic scope" value="Bacteria"/>
</dbReference>